<dbReference type="GO" id="GO:0007034">
    <property type="term" value="P:vacuolar transport"/>
    <property type="evidence" value="ECO:0007669"/>
    <property type="project" value="TreeGrafter"/>
</dbReference>
<comment type="similarity">
    <text evidence="1">Belongs to the CLEC16A/gop-1 family.</text>
</comment>
<feature type="domain" description="FPL" evidence="4">
    <location>
        <begin position="138"/>
        <end position="277"/>
    </location>
</feature>
<dbReference type="Pfam" id="PF09758">
    <property type="entry name" value="FPL"/>
    <property type="match status" value="1"/>
</dbReference>
<name>A0AAV1T9H9_9STRA</name>
<evidence type="ECO:0008006" key="8">
    <source>
        <dbReference type="Google" id="ProtNLM"/>
    </source>
</evidence>
<evidence type="ECO:0000259" key="4">
    <source>
        <dbReference type="Pfam" id="PF09758"/>
    </source>
</evidence>
<dbReference type="GO" id="GO:0005770">
    <property type="term" value="C:late endosome"/>
    <property type="evidence" value="ECO:0007669"/>
    <property type="project" value="TreeGrafter"/>
</dbReference>
<feature type="compositionally biased region" description="Basic and acidic residues" evidence="3">
    <location>
        <begin position="1093"/>
        <end position="1103"/>
    </location>
</feature>
<dbReference type="Pfam" id="PF19439">
    <property type="entry name" value="CLEC16A_C"/>
    <property type="match status" value="1"/>
</dbReference>
<feature type="domain" description="CLEC16A/TT9 C-terminal" evidence="5">
    <location>
        <begin position="333"/>
        <end position="494"/>
    </location>
</feature>
<organism evidence="6 7">
    <name type="scientific">Peronospora matthiolae</name>
    <dbReference type="NCBI Taxonomy" id="2874970"/>
    <lineage>
        <taxon>Eukaryota</taxon>
        <taxon>Sar</taxon>
        <taxon>Stramenopiles</taxon>
        <taxon>Oomycota</taxon>
        <taxon>Peronosporomycetes</taxon>
        <taxon>Peronosporales</taxon>
        <taxon>Peronosporaceae</taxon>
        <taxon>Peronospora</taxon>
    </lineage>
</organism>
<feature type="compositionally biased region" description="Acidic residues" evidence="3">
    <location>
        <begin position="465"/>
        <end position="497"/>
    </location>
</feature>
<evidence type="ECO:0000256" key="2">
    <source>
        <dbReference type="ARBA" id="ARBA00023006"/>
    </source>
</evidence>
<protein>
    <recommendedName>
        <fullName evidence="8">FPL domain-containing protein</fullName>
    </recommendedName>
</protein>
<dbReference type="AlphaFoldDB" id="A0AAV1T9H9"/>
<feature type="compositionally biased region" description="Acidic residues" evidence="3">
    <location>
        <begin position="1106"/>
        <end position="1128"/>
    </location>
</feature>
<sequence>MGTTASSSASRSSVFVPPRSRSSSNSNSTSTYSAGNYSTTTTSINSTSYRTGFLTALLSSRRLEFTLANMRTLHAQLTRFEVLRDADIVELLRVLAEFLIYSDQHRVSTEGDDDQDAAAAGAASDTSVDDLTGTNDDAGAFFDYFGETNMLALFVELGASAPSIAVQVQLLQTMSILVQNIATRTSLYYILSNNHVNRLLECPFLVDQDDDVRDWYVTLLKALSLRLNHETVQFFLDTQQGGEENMGFPLYARALAFGRCKETMVKVAVKTLTLNVLNVPDMRVRRFVLQYDNLKYFRDIVEIANDLTLMIQGLLNTWPCAAEQTAKTATSEKLEEAVDAYIDHCFYLQDLLAVDVPELCYKIGNLLFARHVRCLLAASILPNCAPPPQRVSTQLALYLLSRLLGILEHTPLVNAIVYMMLSSDAGENYEYSRLVLGARSSQQQDGSHCLEALDTNNDVSNHDVDDGDDSESDDDGEVGDDDDGDDGGDDSEDADGDDRDKEGDTLTTENLPQLLSPQPSIRWDEEAPLMHTFRPHSASSCESSLCYIQTRFSMGEWPDDEVKAFVPQNVNCYRQSFLSLLCSSDERLSTTAVMLLLAIVNNKAADHSLLRELDLLPFRYRHRQRVDCDDNREVADDREAIVPQCEAEEKVGIGTSNPPVTTHVPSSCDCSGPQENVDDDANEAFEINDIGTEAPNEDDDEVSSAAGFGRDPSFSTDEYPHWLIDLILKVLAQNLTSRLLSVQLCTRVLVDMMVDTCTPTLHCLVQHHAAALKSIHSNSARLTAESMRGTMAEVDLFLYVLEKEVEAFQRTAFPMELQLDSSSPFECLIPLETAEATTSLPWAGIRDTLALRCPVNDIEVCRKSVRVFLLLRKLRELLDASYVNDGLEWLVANRHPRTSVLASAAAGRHPCTVALDGMVSIRCMYREQRFLLMPTKLLMVMNPEAFVLMEKIPDQSSDSSSHDGEGEGVVRMFAPVHRTYCKVDPRDDRVLQVLVRSAVSVPGCRSARKDHQDASTSGKLQDWHVLLMFPTSEDCAQARAHITISGTEVRAFKLHQIKRSFTAHLEVTQSSSNNERQRSWFTNVEFDASISESGDKNDGKSIEIETGGEDSEINDDKEEGEGRDEDESEAGRSE</sequence>
<evidence type="ECO:0000259" key="5">
    <source>
        <dbReference type="Pfam" id="PF19439"/>
    </source>
</evidence>
<evidence type="ECO:0000313" key="6">
    <source>
        <dbReference type="EMBL" id="CAK7911038.1"/>
    </source>
</evidence>
<dbReference type="Proteomes" id="UP001162060">
    <property type="component" value="Unassembled WGS sequence"/>
</dbReference>
<accession>A0AAV1T9H9</accession>
<dbReference type="GO" id="GO:0016197">
    <property type="term" value="P:endosomal transport"/>
    <property type="evidence" value="ECO:0007669"/>
    <property type="project" value="TreeGrafter"/>
</dbReference>
<dbReference type="GO" id="GO:0006914">
    <property type="term" value="P:autophagy"/>
    <property type="evidence" value="ECO:0007669"/>
    <property type="project" value="UniProtKB-KW"/>
</dbReference>
<dbReference type="InterPro" id="IPR045820">
    <property type="entry name" value="CLEC16A/TT9_C"/>
</dbReference>
<reference evidence="6" key="1">
    <citation type="submission" date="2024-01" db="EMBL/GenBank/DDBJ databases">
        <authorList>
            <person name="Webb A."/>
        </authorList>
    </citation>
    <scope>NUCLEOTIDE SEQUENCE</scope>
    <source>
        <strain evidence="6">Pm1</strain>
    </source>
</reference>
<gene>
    <name evidence="6" type="ORF">PM001_LOCUS4284</name>
</gene>
<dbReference type="PANTHER" id="PTHR21481:SF0">
    <property type="entry name" value="PROTEIN CLEC16A"/>
    <property type="match status" value="1"/>
</dbReference>
<evidence type="ECO:0000256" key="1">
    <source>
        <dbReference type="ARBA" id="ARBA00006441"/>
    </source>
</evidence>
<dbReference type="InterPro" id="IPR019155">
    <property type="entry name" value="CLEC16A/TT9_N"/>
</dbReference>
<dbReference type="GO" id="GO:1901096">
    <property type="term" value="P:regulation of autophagosome maturation"/>
    <property type="evidence" value="ECO:0007669"/>
    <property type="project" value="TreeGrafter"/>
</dbReference>
<feature type="compositionally biased region" description="Polar residues" evidence="3">
    <location>
        <begin position="654"/>
        <end position="669"/>
    </location>
</feature>
<dbReference type="InterPro" id="IPR016024">
    <property type="entry name" value="ARM-type_fold"/>
</dbReference>
<evidence type="ECO:0000256" key="3">
    <source>
        <dbReference type="SAM" id="MobiDB-lite"/>
    </source>
</evidence>
<evidence type="ECO:0000313" key="7">
    <source>
        <dbReference type="Proteomes" id="UP001162060"/>
    </source>
</evidence>
<keyword evidence="2" id="KW-0072">Autophagy</keyword>
<feature type="region of interest" description="Disordered" evidence="3">
    <location>
        <begin position="652"/>
        <end position="672"/>
    </location>
</feature>
<feature type="compositionally biased region" description="Polar residues" evidence="3">
    <location>
        <begin position="505"/>
        <end position="519"/>
    </location>
</feature>
<dbReference type="GO" id="GO:0005794">
    <property type="term" value="C:Golgi apparatus"/>
    <property type="evidence" value="ECO:0007669"/>
    <property type="project" value="TreeGrafter"/>
</dbReference>
<feature type="region of interest" description="Disordered" evidence="3">
    <location>
        <begin position="1"/>
        <end position="37"/>
    </location>
</feature>
<proteinExistence type="inferred from homology"/>
<dbReference type="PANTHER" id="PTHR21481">
    <property type="entry name" value="PROTEIN CLEC16A"/>
    <property type="match status" value="1"/>
</dbReference>
<comment type="caution">
    <text evidence="6">The sequence shown here is derived from an EMBL/GenBank/DDBJ whole genome shotgun (WGS) entry which is preliminary data.</text>
</comment>
<feature type="region of interest" description="Disordered" evidence="3">
    <location>
        <begin position="453"/>
        <end position="520"/>
    </location>
</feature>
<dbReference type="EMBL" id="CAKLBY020000036">
    <property type="protein sequence ID" value="CAK7911038.1"/>
    <property type="molecule type" value="Genomic_DNA"/>
</dbReference>
<dbReference type="SUPFAM" id="SSF48371">
    <property type="entry name" value="ARM repeat"/>
    <property type="match status" value="1"/>
</dbReference>
<dbReference type="InterPro" id="IPR039272">
    <property type="entry name" value="CLEC16A/TT9"/>
</dbReference>
<feature type="region of interest" description="Disordered" evidence="3">
    <location>
        <begin position="1088"/>
        <end position="1134"/>
    </location>
</feature>